<evidence type="ECO:0000313" key="3">
    <source>
        <dbReference type="EMBL" id="MFC3670702.1"/>
    </source>
</evidence>
<protein>
    <submittedName>
        <fullName evidence="3">Amidohydrolase family protein</fullName>
    </submittedName>
</protein>
<gene>
    <name evidence="3" type="ORF">ACFOOT_04630</name>
</gene>
<dbReference type="InterPro" id="IPR051781">
    <property type="entry name" value="Metallo-dep_Hydrolase"/>
</dbReference>
<feature type="chain" id="PRO_5045926962" evidence="1">
    <location>
        <begin position="22"/>
        <end position="426"/>
    </location>
</feature>
<dbReference type="Gene3D" id="3.20.20.140">
    <property type="entry name" value="Metal-dependent hydrolases"/>
    <property type="match status" value="1"/>
</dbReference>
<dbReference type="InterPro" id="IPR057744">
    <property type="entry name" value="OTAase-like"/>
</dbReference>
<dbReference type="EMBL" id="JBHRYE010000008">
    <property type="protein sequence ID" value="MFC3670702.1"/>
    <property type="molecule type" value="Genomic_DNA"/>
</dbReference>
<evidence type="ECO:0000313" key="4">
    <source>
        <dbReference type="Proteomes" id="UP001595683"/>
    </source>
</evidence>
<dbReference type="PANTHER" id="PTHR43135">
    <property type="entry name" value="ALPHA-D-RIBOSE 1-METHYLPHOSPHONATE 5-TRIPHOSPHATE DIPHOSPHATASE"/>
    <property type="match status" value="1"/>
</dbReference>
<dbReference type="PANTHER" id="PTHR43135:SF3">
    <property type="entry name" value="ALPHA-D-RIBOSE 1-METHYLPHOSPHONATE 5-TRIPHOSPHATE DIPHOSPHATASE"/>
    <property type="match status" value="1"/>
</dbReference>
<dbReference type="Pfam" id="PF01979">
    <property type="entry name" value="Amidohydro_1"/>
    <property type="match status" value="1"/>
</dbReference>
<organism evidence="3 4">
    <name type="scientific">Novosphingobium pokkalii</name>
    <dbReference type="NCBI Taxonomy" id="1770194"/>
    <lineage>
        <taxon>Bacteria</taxon>
        <taxon>Pseudomonadati</taxon>
        <taxon>Pseudomonadota</taxon>
        <taxon>Alphaproteobacteria</taxon>
        <taxon>Sphingomonadales</taxon>
        <taxon>Sphingomonadaceae</taxon>
        <taxon>Novosphingobium</taxon>
    </lineage>
</organism>
<name>A0ABV7V130_9SPHN</name>
<dbReference type="InterPro" id="IPR032466">
    <property type="entry name" value="Metal_Hydrolase"/>
</dbReference>
<feature type="domain" description="Amidohydrolase-related" evidence="2">
    <location>
        <begin position="77"/>
        <end position="422"/>
    </location>
</feature>
<sequence>MKSVALGAAALVALMAGAAQAEAKTVVVRAAHMIDVLAGKRVDGAQVVITDGRITAVGKAGDAVPADAQVIDLGQRTLLPGLIDMHVHLTGDPTLSGYRGLEFTDNLSTVIGVANARKTVEAGFTTVRNVGSANYDDVALKQGIELGYVPGPRIVPATYALGATGGHCDSTEFPPSITVPSPQIANTPDEFRALVRKVRKYGAEVIKICATGGVFSKTDSVGAQQMSYEELKAVADEAHMLGMRVAAHAHGTAGINDALRAGIDTIEHASLADEESFKLAKAKGAWLDMDIYNDDYILAEGEKNGVFAESLAKEKMIGRKQRETFRAAHAAGVKLLFGTDGGVYPNGYNARQFAKMVEWGMTPIEAIQAATKSAAEALDRTGDLGAIATGRYGDLIAVDGDPLADVRTLEHVAFVMKGGEVVKPAS</sequence>
<evidence type="ECO:0000256" key="1">
    <source>
        <dbReference type="SAM" id="SignalP"/>
    </source>
</evidence>
<keyword evidence="4" id="KW-1185">Reference proteome</keyword>
<dbReference type="InterPro" id="IPR011059">
    <property type="entry name" value="Metal-dep_hydrolase_composite"/>
</dbReference>
<evidence type="ECO:0000259" key="2">
    <source>
        <dbReference type="Pfam" id="PF01979"/>
    </source>
</evidence>
<reference evidence="4" key="1">
    <citation type="journal article" date="2019" name="Int. J. Syst. Evol. Microbiol.">
        <title>The Global Catalogue of Microorganisms (GCM) 10K type strain sequencing project: providing services to taxonomists for standard genome sequencing and annotation.</title>
        <authorList>
            <consortium name="The Broad Institute Genomics Platform"/>
            <consortium name="The Broad Institute Genome Sequencing Center for Infectious Disease"/>
            <person name="Wu L."/>
            <person name="Ma J."/>
        </authorList>
    </citation>
    <scope>NUCLEOTIDE SEQUENCE [LARGE SCALE GENOMIC DNA]</scope>
    <source>
        <strain evidence="4">KCTC 42224</strain>
    </source>
</reference>
<dbReference type="CDD" id="cd01299">
    <property type="entry name" value="Met_dep_hydrolase_A"/>
    <property type="match status" value="1"/>
</dbReference>
<dbReference type="RefSeq" id="WP_191322976.1">
    <property type="nucleotide sequence ID" value="NZ_BMZP01000002.1"/>
</dbReference>
<dbReference type="SUPFAM" id="SSF51556">
    <property type="entry name" value="Metallo-dependent hydrolases"/>
    <property type="match status" value="1"/>
</dbReference>
<feature type="signal peptide" evidence="1">
    <location>
        <begin position="1"/>
        <end position="21"/>
    </location>
</feature>
<keyword evidence="1" id="KW-0732">Signal</keyword>
<accession>A0ABV7V130</accession>
<dbReference type="Gene3D" id="2.30.40.10">
    <property type="entry name" value="Urease, subunit C, domain 1"/>
    <property type="match status" value="1"/>
</dbReference>
<comment type="caution">
    <text evidence="3">The sequence shown here is derived from an EMBL/GenBank/DDBJ whole genome shotgun (WGS) entry which is preliminary data.</text>
</comment>
<dbReference type="Proteomes" id="UP001595683">
    <property type="component" value="Unassembled WGS sequence"/>
</dbReference>
<dbReference type="SUPFAM" id="SSF51338">
    <property type="entry name" value="Composite domain of metallo-dependent hydrolases"/>
    <property type="match status" value="2"/>
</dbReference>
<proteinExistence type="predicted"/>
<dbReference type="InterPro" id="IPR006680">
    <property type="entry name" value="Amidohydro-rel"/>
</dbReference>